<name>A0A087UTN1_STEMI</name>
<evidence type="ECO:0000313" key="1">
    <source>
        <dbReference type="EMBL" id="KFM80720.1"/>
    </source>
</evidence>
<organism evidence="1 2">
    <name type="scientific">Stegodyphus mimosarum</name>
    <name type="common">African social velvet spider</name>
    <dbReference type="NCBI Taxonomy" id="407821"/>
    <lineage>
        <taxon>Eukaryota</taxon>
        <taxon>Metazoa</taxon>
        <taxon>Ecdysozoa</taxon>
        <taxon>Arthropoda</taxon>
        <taxon>Chelicerata</taxon>
        <taxon>Arachnida</taxon>
        <taxon>Araneae</taxon>
        <taxon>Araneomorphae</taxon>
        <taxon>Entelegynae</taxon>
        <taxon>Eresoidea</taxon>
        <taxon>Eresidae</taxon>
        <taxon>Stegodyphus</taxon>
    </lineage>
</organism>
<dbReference type="OrthoDB" id="6436083at2759"/>
<protein>
    <submittedName>
        <fullName evidence="1">Uncharacterized protein</fullName>
    </submittedName>
</protein>
<feature type="non-terminal residue" evidence="1">
    <location>
        <position position="82"/>
    </location>
</feature>
<reference evidence="1 2" key="1">
    <citation type="submission" date="2013-11" db="EMBL/GenBank/DDBJ databases">
        <title>Genome sequencing of Stegodyphus mimosarum.</title>
        <authorList>
            <person name="Bechsgaard J."/>
        </authorList>
    </citation>
    <scope>NUCLEOTIDE SEQUENCE [LARGE SCALE GENOMIC DNA]</scope>
</reference>
<dbReference type="AlphaFoldDB" id="A0A087UTN1"/>
<accession>A0A087UTN1</accession>
<dbReference type="Proteomes" id="UP000054359">
    <property type="component" value="Unassembled WGS sequence"/>
</dbReference>
<proteinExistence type="predicted"/>
<sequence>MEVKQRKAREELLPLFAATGSPYAAPVPFVPRFRNTKIYKEMTKRRLTSAKSAMPFAKKPIARPIKPIKMKREFGDKIGNKT</sequence>
<dbReference type="EMBL" id="KK121565">
    <property type="protein sequence ID" value="KFM80720.1"/>
    <property type="molecule type" value="Genomic_DNA"/>
</dbReference>
<gene>
    <name evidence="1" type="ORF">X975_04240</name>
</gene>
<keyword evidence="2" id="KW-1185">Reference proteome</keyword>
<evidence type="ECO:0000313" key="2">
    <source>
        <dbReference type="Proteomes" id="UP000054359"/>
    </source>
</evidence>